<evidence type="ECO:0000313" key="9">
    <source>
        <dbReference type="EMBL" id="GAA4458591.1"/>
    </source>
</evidence>
<accession>A0ABP8N0X5</accession>
<evidence type="ECO:0000259" key="8">
    <source>
        <dbReference type="Pfam" id="PF01850"/>
    </source>
</evidence>
<dbReference type="Proteomes" id="UP001501175">
    <property type="component" value="Unassembled WGS sequence"/>
</dbReference>
<evidence type="ECO:0000256" key="4">
    <source>
        <dbReference type="ARBA" id="ARBA00022723"/>
    </source>
</evidence>
<comment type="similarity">
    <text evidence="7">Belongs to the PINc/VapC protein family.</text>
</comment>
<organism evidence="9 10">
    <name type="scientific">Nibrella saemangeumensis</name>
    <dbReference type="NCBI Taxonomy" id="1084526"/>
    <lineage>
        <taxon>Bacteria</taxon>
        <taxon>Pseudomonadati</taxon>
        <taxon>Bacteroidota</taxon>
        <taxon>Cytophagia</taxon>
        <taxon>Cytophagales</taxon>
        <taxon>Spirosomataceae</taxon>
        <taxon>Nibrella</taxon>
    </lineage>
</organism>
<reference evidence="10" key="1">
    <citation type="journal article" date="2019" name="Int. J. Syst. Evol. Microbiol.">
        <title>The Global Catalogue of Microorganisms (GCM) 10K type strain sequencing project: providing services to taxonomists for standard genome sequencing and annotation.</title>
        <authorList>
            <consortium name="The Broad Institute Genomics Platform"/>
            <consortium name="The Broad Institute Genome Sequencing Center for Infectious Disease"/>
            <person name="Wu L."/>
            <person name="Ma J."/>
        </authorList>
    </citation>
    <scope>NUCLEOTIDE SEQUENCE [LARGE SCALE GENOMIC DNA]</scope>
    <source>
        <strain evidence="10">JCM 17927</strain>
    </source>
</reference>
<dbReference type="RefSeq" id="WP_345244786.1">
    <property type="nucleotide sequence ID" value="NZ_BAABHD010000030.1"/>
</dbReference>
<evidence type="ECO:0000256" key="2">
    <source>
        <dbReference type="ARBA" id="ARBA00022649"/>
    </source>
</evidence>
<proteinExistence type="inferred from homology"/>
<protein>
    <submittedName>
        <fullName evidence="9">Type II toxin-antitoxin system VapC family toxin</fullName>
    </submittedName>
</protein>
<evidence type="ECO:0000313" key="10">
    <source>
        <dbReference type="Proteomes" id="UP001501175"/>
    </source>
</evidence>
<keyword evidence="4" id="KW-0479">Metal-binding</keyword>
<name>A0ABP8N0X5_9BACT</name>
<keyword evidence="10" id="KW-1185">Reference proteome</keyword>
<evidence type="ECO:0000256" key="7">
    <source>
        <dbReference type="ARBA" id="ARBA00038093"/>
    </source>
</evidence>
<dbReference type="InterPro" id="IPR050556">
    <property type="entry name" value="Type_II_TA_system_RNase"/>
</dbReference>
<evidence type="ECO:0000256" key="1">
    <source>
        <dbReference type="ARBA" id="ARBA00001946"/>
    </source>
</evidence>
<evidence type="ECO:0000256" key="5">
    <source>
        <dbReference type="ARBA" id="ARBA00022801"/>
    </source>
</evidence>
<dbReference type="EMBL" id="BAABHD010000030">
    <property type="protein sequence ID" value="GAA4458591.1"/>
    <property type="molecule type" value="Genomic_DNA"/>
</dbReference>
<dbReference type="PANTHER" id="PTHR33653:SF1">
    <property type="entry name" value="RIBONUCLEASE VAPC2"/>
    <property type="match status" value="1"/>
</dbReference>
<comment type="caution">
    <text evidence="9">The sequence shown here is derived from an EMBL/GenBank/DDBJ whole genome shotgun (WGS) entry which is preliminary data.</text>
</comment>
<evidence type="ECO:0000256" key="6">
    <source>
        <dbReference type="ARBA" id="ARBA00022842"/>
    </source>
</evidence>
<evidence type="ECO:0000256" key="3">
    <source>
        <dbReference type="ARBA" id="ARBA00022722"/>
    </source>
</evidence>
<sequence>MSGIEIRTGAGVLDSNILIYLSKGQLSFKTISDRYDAIYIPSIVYMEVLGFPFRDAEEESRLVNFLNTLPVYQTDMDIANLVIQYRKQSRIKLPDAIILATARKLGAELMTQNVNDFQNIDPKVPIVSPF</sequence>
<gene>
    <name evidence="9" type="ORF">GCM10023189_31100</name>
</gene>
<keyword evidence="3" id="KW-0540">Nuclease</keyword>
<dbReference type="InterPro" id="IPR029060">
    <property type="entry name" value="PIN-like_dom_sf"/>
</dbReference>
<keyword evidence="5" id="KW-0378">Hydrolase</keyword>
<dbReference type="CDD" id="cd18738">
    <property type="entry name" value="PIN_VapC4-5_FitB-like"/>
    <property type="match status" value="1"/>
</dbReference>
<dbReference type="Pfam" id="PF01850">
    <property type="entry name" value="PIN"/>
    <property type="match status" value="1"/>
</dbReference>
<feature type="domain" description="PIN" evidence="8">
    <location>
        <begin position="12"/>
        <end position="120"/>
    </location>
</feature>
<dbReference type="PANTHER" id="PTHR33653">
    <property type="entry name" value="RIBONUCLEASE VAPC2"/>
    <property type="match status" value="1"/>
</dbReference>
<keyword evidence="2" id="KW-1277">Toxin-antitoxin system</keyword>
<dbReference type="SUPFAM" id="SSF88723">
    <property type="entry name" value="PIN domain-like"/>
    <property type="match status" value="1"/>
</dbReference>
<dbReference type="Gene3D" id="3.40.50.1010">
    <property type="entry name" value="5'-nuclease"/>
    <property type="match status" value="1"/>
</dbReference>
<comment type="cofactor">
    <cofactor evidence="1">
        <name>Mg(2+)</name>
        <dbReference type="ChEBI" id="CHEBI:18420"/>
    </cofactor>
</comment>
<keyword evidence="6" id="KW-0460">Magnesium</keyword>
<dbReference type="InterPro" id="IPR002716">
    <property type="entry name" value="PIN_dom"/>
</dbReference>